<evidence type="ECO:0000256" key="11">
    <source>
        <dbReference type="ARBA" id="ARBA00049375"/>
    </source>
</evidence>
<evidence type="ECO:0000256" key="9">
    <source>
        <dbReference type="ARBA" id="ARBA00022777"/>
    </source>
</evidence>
<dbReference type="Pfam" id="PF08544">
    <property type="entry name" value="GHMP_kinases_C"/>
    <property type="match status" value="1"/>
</dbReference>
<dbReference type="SUPFAM" id="SSF55060">
    <property type="entry name" value="GHMP Kinase, C-terminal domain"/>
    <property type="match status" value="1"/>
</dbReference>
<dbReference type="STRING" id="363870.NG54_08645"/>
<evidence type="ECO:0000256" key="7">
    <source>
        <dbReference type="ARBA" id="ARBA00022697"/>
    </source>
</evidence>
<sequence>MNKLIIQVPASTANLGPGFDSVGIALNRFLTLKVYEHHEWKFEQISTLLPPLPDNDDHFILQIAKQVADHYHKSLPPCRVVVDSEIPLARGLGSSASAVVAGIELANQVGQLSLTDQEKLYFASNIEGHPDNVAASLFGGLIIATKNKENGFEVVPFYDLMVDFLVFIPNVELKTDDARKVLPSSYSRQDAVRGSATSNVLIAALLCGQYELAGKMMEQDIFHEPYRSELIPHFHEVREAAKTLGAFGTVISGAGPTIISLVPYGDGERIAKHLRAIYPQFQIEILKMNRNGVVVEYDASYKALKS</sequence>
<evidence type="ECO:0000256" key="10">
    <source>
        <dbReference type="ARBA" id="ARBA00022840"/>
    </source>
</evidence>
<keyword evidence="13" id="KW-0963">Cytoplasm</keyword>
<dbReference type="EMBL" id="JRUN01000021">
    <property type="protein sequence ID" value="KHD85527.1"/>
    <property type="molecule type" value="Genomic_DNA"/>
</dbReference>
<dbReference type="PIRSF" id="PIRSF000676">
    <property type="entry name" value="Homoser_kin"/>
    <property type="match status" value="1"/>
</dbReference>
<comment type="caution">
    <text evidence="16">The sequence shown here is derived from an EMBL/GenBank/DDBJ whole genome shotgun (WGS) entry which is preliminary data.</text>
</comment>
<evidence type="ECO:0000256" key="4">
    <source>
        <dbReference type="ARBA" id="ARBA00017858"/>
    </source>
</evidence>
<keyword evidence="9 13" id="KW-0418">Kinase</keyword>
<dbReference type="InterPro" id="IPR013750">
    <property type="entry name" value="GHMP_kinase_C_dom"/>
</dbReference>
<evidence type="ECO:0000256" key="3">
    <source>
        <dbReference type="ARBA" id="ARBA00012078"/>
    </source>
</evidence>
<dbReference type="SUPFAM" id="SSF54211">
    <property type="entry name" value="Ribosomal protein S5 domain 2-like"/>
    <property type="match status" value="1"/>
</dbReference>
<evidence type="ECO:0000313" key="16">
    <source>
        <dbReference type="EMBL" id="KHD85527.1"/>
    </source>
</evidence>
<comment type="function">
    <text evidence="12 13">Catalyzes the ATP-dependent phosphorylation of L-homoserine to L-homoserine phosphate.</text>
</comment>
<dbReference type="Pfam" id="PF00288">
    <property type="entry name" value="GHMP_kinases_N"/>
    <property type="match status" value="1"/>
</dbReference>
<dbReference type="Gene3D" id="3.30.70.890">
    <property type="entry name" value="GHMP kinase, C-terminal domain"/>
    <property type="match status" value="1"/>
</dbReference>
<feature type="domain" description="GHMP kinase C-terminal" evidence="15">
    <location>
        <begin position="202"/>
        <end position="279"/>
    </location>
</feature>
<evidence type="ECO:0000259" key="14">
    <source>
        <dbReference type="Pfam" id="PF00288"/>
    </source>
</evidence>
<evidence type="ECO:0000256" key="12">
    <source>
        <dbReference type="ARBA" id="ARBA00049954"/>
    </source>
</evidence>
<dbReference type="EC" id="2.7.1.39" evidence="3 13"/>
<evidence type="ECO:0000256" key="6">
    <source>
        <dbReference type="ARBA" id="ARBA00022679"/>
    </source>
</evidence>
<keyword evidence="8 13" id="KW-0547">Nucleotide-binding</keyword>
<dbReference type="PANTHER" id="PTHR20861">
    <property type="entry name" value="HOMOSERINE/4-DIPHOSPHOCYTIDYL-2-C-METHYL-D-ERYTHRITOL KINASE"/>
    <property type="match status" value="1"/>
</dbReference>
<organism evidence="16 17">
    <name type="scientific">Heyndrickxia ginsengihumi</name>
    <dbReference type="NCBI Taxonomy" id="363870"/>
    <lineage>
        <taxon>Bacteria</taxon>
        <taxon>Bacillati</taxon>
        <taxon>Bacillota</taxon>
        <taxon>Bacilli</taxon>
        <taxon>Bacillales</taxon>
        <taxon>Bacillaceae</taxon>
        <taxon>Heyndrickxia</taxon>
    </lineage>
</organism>
<comment type="similarity">
    <text evidence="2 13">Belongs to the GHMP kinase family. Homoserine kinase subfamily.</text>
</comment>
<reference evidence="16 17" key="1">
    <citation type="submission" date="2014-10" db="EMBL/GenBank/DDBJ databases">
        <title>Draft genome of phytase producing Bacillus ginsengihumi strain M2.11.</title>
        <authorList>
            <person name="Toymentseva A."/>
            <person name="Boulygina E.A."/>
            <person name="Kazakov S.V."/>
            <person name="Kayumov I."/>
            <person name="Suleimanova A.D."/>
            <person name="Mardanova A.M."/>
            <person name="Maria S.N."/>
            <person name="Sergey M.Y."/>
            <person name="Sharipova M.R."/>
        </authorList>
    </citation>
    <scope>NUCLEOTIDE SEQUENCE [LARGE SCALE GENOMIC DNA]</scope>
    <source>
        <strain evidence="16 17">M2.11</strain>
    </source>
</reference>
<comment type="catalytic activity">
    <reaction evidence="11 13">
        <text>L-homoserine + ATP = O-phospho-L-homoserine + ADP + H(+)</text>
        <dbReference type="Rhea" id="RHEA:13985"/>
        <dbReference type="ChEBI" id="CHEBI:15378"/>
        <dbReference type="ChEBI" id="CHEBI:30616"/>
        <dbReference type="ChEBI" id="CHEBI:57476"/>
        <dbReference type="ChEBI" id="CHEBI:57590"/>
        <dbReference type="ChEBI" id="CHEBI:456216"/>
        <dbReference type="EC" id="2.7.1.39"/>
    </reaction>
</comment>
<accession>A0A0A6XZJ1</accession>
<dbReference type="NCBIfam" id="TIGR00191">
    <property type="entry name" value="thrB"/>
    <property type="match status" value="1"/>
</dbReference>
<dbReference type="Gene3D" id="3.30.230.10">
    <property type="match status" value="1"/>
</dbReference>
<evidence type="ECO:0000256" key="8">
    <source>
        <dbReference type="ARBA" id="ARBA00022741"/>
    </source>
</evidence>
<dbReference type="InterPro" id="IPR036554">
    <property type="entry name" value="GHMP_kinase_C_sf"/>
</dbReference>
<evidence type="ECO:0000256" key="13">
    <source>
        <dbReference type="HAMAP-Rule" id="MF_00384"/>
    </source>
</evidence>
<feature type="domain" description="GHMP kinase N-terminal" evidence="14">
    <location>
        <begin position="59"/>
        <end position="140"/>
    </location>
</feature>
<keyword evidence="7 13" id="KW-0791">Threonine biosynthesis</keyword>
<dbReference type="InterPro" id="IPR014721">
    <property type="entry name" value="Ribsml_uS5_D2-typ_fold_subgr"/>
</dbReference>
<dbReference type="OrthoDB" id="9769912at2"/>
<dbReference type="PANTHER" id="PTHR20861:SF1">
    <property type="entry name" value="HOMOSERINE KINASE"/>
    <property type="match status" value="1"/>
</dbReference>
<dbReference type="UniPathway" id="UPA00050">
    <property type="reaction ID" value="UER00064"/>
</dbReference>
<evidence type="ECO:0000256" key="1">
    <source>
        <dbReference type="ARBA" id="ARBA00005015"/>
    </source>
</evidence>
<proteinExistence type="inferred from homology"/>
<protein>
    <recommendedName>
        <fullName evidence="4 13">Homoserine kinase</fullName>
        <shortName evidence="13">HK</shortName>
        <shortName evidence="13">HSK</shortName>
        <ecNumber evidence="3 13">2.7.1.39</ecNumber>
    </recommendedName>
</protein>
<dbReference type="Proteomes" id="UP000030588">
    <property type="component" value="Unassembled WGS sequence"/>
</dbReference>
<keyword evidence="10 13" id="KW-0067">ATP-binding</keyword>
<dbReference type="InterPro" id="IPR000870">
    <property type="entry name" value="Homoserine_kinase"/>
</dbReference>
<dbReference type="PRINTS" id="PR00958">
    <property type="entry name" value="HOMSERKINASE"/>
</dbReference>
<dbReference type="InterPro" id="IPR006203">
    <property type="entry name" value="GHMP_knse_ATP-bd_CS"/>
</dbReference>
<dbReference type="GO" id="GO:0005524">
    <property type="term" value="F:ATP binding"/>
    <property type="evidence" value="ECO:0007669"/>
    <property type="project" value="UniProtKB-UniRule"/>
</dbReference>
<dbReference type="RefSeq" id="WP_035354447.1">
    <property type="nucleotide sequence ID" value="NZ_JRUN01000021.1"/>
</dbReference>
<gene>
    <name evidence="13" type="primary">thrB</name>
    <name evidence="16" type="ORF">NG54_08645</name>
</gene>
<evidence type="ECO:0000256" key="2">
    <source>
        <dbReference type="ARBA" id="ARBA00007370"/>
    </source>
</evidence>
<feature type="binding site" evidence="13">
    <location>
        <begin position="87"/>
        <end position="97"/>
    </location>
    <ligand>
        <name>ATP</name>
        <dbReference type="ChEBI" id="CHEBI:30616"/>
    </ligand>
</feature>
<evidence type="ECO:0000313" key="17">
    <source>
        <dbReference type="Proteomes" id="UP000030588"/>
    </source>
</evidence>
<comment type="pathway">
    <text evidence="1 13">Amino-acid biosynthesis; L-threonine biosynthesis; L-threonine from L-aspartate: step 4/5.</text>
</comment>
<dbReference type="InterPro" id="IPR020568">
    <property type="entry name" value="Ribosomal_Su5_D2-typ_SF"/>
</dbReference>
<dbReference type="GO" id="GO:0009088">
    <property type="term" value="P:threonine biosynthetic process"/>
    <property type="evidence" value="ECO:0007669"/>
    <property type="project" value="UniProtKB-UniRule"/>
</dbReference>
<dbReference type="PROSITE" id="PS00627">
    <property type="entry name" value="GHMP_KINASES_ATP"/>
    <property type="match status" value="1"/>
</dbReference>
<evidence type="ECO:0000259" key="15">
    <source>
        <dbReference type="Pfam" id="PF08544"/>
    </source>
</evidence>
<dbReference type="InterPro" id="IPR006204">
    <property type="entry name" value="GHMP_kinase_N_dom"/>
</dbReference>
<keyword evidence="6 13" id="KW-0808">Transferase</keyword>
<dbReference type="GO" id="GO:0005737">
    <property type="term" value="C:cytoplasm"/>
    <property type="evidence" value="ECO:0007669"/>
    <property type="project" value="UniProtKB-SubCell"/>
</dbReference>
<name>A0A0A6XZJ1_9BACI</name>
<dbReference type="GO" id="GO:0004413">
    <property type="term" value="F:homoserine kinase activity"/>
    <property type="evidence" value="ECO:0007669"/>
    <property type="project" value="UniProtKB-UniRule"/>
</dbReference>
<comment type="subcellular location">
    <subcellularLocation>
        <location evidence="13">Cytoplasm</location>
    </subcellularLocation>
</comment>
<dbReference type="HAMAP" id="MF_00384">
    <property type="entry name" value="Homoser_kinase"/>
    <property type="match status" value="1"/>
</dbReference>
<keyword evidence="5 13" id="KW-0028">Amino-acid biosynthesis</keyword>
<dbReference type="AlphaFoldDB" id="A0A0A6XZJ1"/>
<evidence type="ECO:0000256" key="5">
    <source>
        <dbReference type="ARBA" id="ARBA00022605"/>
    </source>
</evidence>